<dbReference type="InterPro" id="IPR049557">
    <property type="entry name" value="Transketolase_CS"/>
</dbReference>
<feature type="binding site" evidence="10">
    <location>
        <position position="173"/>
    </location>
    <ligand>
        <name>thiamine diphosphate</name>
        <dbReference type="ChEBI" id="CHEBI:58937"/>
    </ligand>
</feature>
<dbReference type="GO" id="GO:0008661">
    <property type="term" value="F:1-deoxy-D-xylulose-5-phosphate synthase activity"/>
    <property type="evidence" value="ECO:0007669"/>
    <property type="project" value="UniProtKB-UniRule"/>
</dbReference>
<proteinExistence type="inferred from homology"/>
<dbReference type="NCBIfam" id="TIGR00204">
    <property type="entry name" value="dxs"/>
    <property type="match status" value="1"/>
</dbReference>
<dbReference type="GO" id="GO:0009228">
    <property type="term" value="P:thiamine biosynthetic process"/>
    <property type="evidence" value="ECO:0007669"/>
    <property type="project" value="UniProtKB-UniRule"/>
</dbReference>
<evidence type="ECO:0000313" key="13">
    <source>
        <dbReference type="Proteomes" id="UP000198661"/>
    </source>
</evidence>
<comment type="cofactor">
    <cofactor evidence="10">
        <name>Mg(2+)</name>
        <dbReference type="ChEBI" id="CHEBI:18420"/>
    </cofactor>
    <text evidence="10">Binds 1 Mg(2+) ion per subunit.</text>
</comment>
<dbReference type="GO" id="GO:0019288">
    <property type="term" value="P:isopentenyl diphosphate biosynthetic process, methylerythritol 4-phosphate pathway"/>
    <property type="evidence" value="ECO:0007669"/>
    <property type="project" value="TreeGrafter"/>
</dbReference>
<dbReference type="InterPro" id="IPR005477">
    <property type="entry name" value="Dxylulose-5-P_synthase"/>
</dbReference>
<dbReference type="GO" id="GO:0000287">
    <property type="term" value="F:magnesium ion binding"/>
    <property type="evidence" value="ECO:0007669"/>
    <property type="project" value="UniProtKB-UniRule"/>
</dbReference>
<name>A0A1I2L381_9BACL</name>
<gene>
    <name evidence="10" type="primary">dxs</name>
    <name evidence="12" type="ORF">SAMN04488025_10422</name>
</gene>
<feature type="domain" description="Transketolase-like pyrimidine-binding" evidence="11">
    <location>
        <begin position="315"/>
        <end position="480"/>
    </location>
</feature>
<evidence type="ECO:0000256" key="8">
    <source>
        <dbReference type="ARBA" id="ARBA00023052"/>
    </source>
</evidence>
<dbReference type="SUPFAM" id="SSF52922">
    <property type="entry name" value="TK C-terminal domain-like"/>
    <property type="match status" value="1"/>
</dbReference>
<dbReference type="SUPFAM" id="SSF52518">
    <property type="entry name" value="Thiamin diphosphate-binding fold (THDP-binding)"/>
    <property type="match status" value="2"/>
</dbReference>
<dbReference type="Gene3D" id="3.40.50.970">
    <property type="match status" value="2"/>
</dbReference>
<dbReference type="Pfam" id="PF02780">
    <property type="entry name" value="Transketolase_C"/>
    <property type="match status" value="1"/>
</dbReference>
<evidence type="ECO:0000256" key="4">
    <source>
        <dbReference type="ARBA" id="ARBA00022679"/>
    </source>
</evidence>
<evidence type="ECO:0000256" key="3">
    <source>
        <dbReference type="ARBA" id="ARBA00011738"/>
    </source>
</evidence>
<dbReference type="HAMAP" id="MF_00315">
    <property type="entry name" value="DXP_synth"/>
    <property type="match status" value="1"/>
</dbReference>
<dbReference type="PROSITE" id="PS00802">
    <property type="entry name" value="TRANSKETOLASE_2"/>
    <property type="match status" value="1"/>
</dbReference>
<dbReference type="PANTHER" id="PTHR43322:SF5">
    <property type="entry name" value="1-DEOXY-D-XYLULOSE-5-PHOSPHATE SYNTHASE, CHLOROPLASTIC"/>
    <property type="match status" value="1"/>
</dbReference>
<keyword evidence="9 10" id="KW-0414">Isoprene biosynthesis</keyword>
<evidence type="ECO:0000259" key="11">
    <source>
        <dbReference type="SMART" id="SM00861"/>
    </source>
</evidence>
<evidence type="ECO:0000256" key="9">
    <source>
        <dbReference type="ARBA" id="ARBA00023229"/>
    </source>
</evidence>
<dbReference type="EC" id="2.2.1.7" evidence="10"/>
<evidence type="ECO:0000256" key="5">
    <source>
        <dbReference type="ARBA" id="ARBA00022723"/>
    </source>
</evidence>
<dbReference type="Gene3D" id="3.40.50.920">
    <property type="match status" value="1"/>
</dbReference>
<dbReference type="InterPro" id="IPR029061">
    <property type="entry name" value="THDP-binding"/>
</dbReference>
<dbReference type="CDD" id="cd07033">
    <property type="entry name" value="TPP_PYR_DXS_TK_like"/>
    <property type="match status" value="1"/>
</dbReference>
<dbReference type="OrthoDB" id="9803371at2"/>
<evidence type="ECO:0000256" key="7">
    <source>
        <dbReference type="ARBA" id="ARBA00022977"/>
    </source>
</evidence>
<dbReference type="GO" id="GO:0016114">
    <property type="term" value="P:terpenoid biosynthetic process"/>
    <property type="evidence" value="ECO:0007669"/>
    <property type="project" value="UniProtKB-UniRule"/>
</dbReference>
<dbReference type="InterPro" id="IPR005475">
    <property type="entry name" value="Transketolase-like_Pyr-bd"/>
</dbReference>
<dbReference type="AlphaFoldDB" id="A0A1I2L381"/>
<reference evidence="12 13" key="1">
    <citation type="submission" date="2016-10" db="EMBL/GenBank/DDBJ databases">
        <authorList>
            <person name="de Groot N.N."/>
        </authorList>
    </citation>
    <scope>NUCLEOTIDE SEQUENCE [LARGE SCALE GENOMIC DNA]</scope>
    <source>
        <strain evidence="12 13">DSM 44945</strain>
    </source>
</reference>
<dbReference type="InterPro" id="IPR020826">
    <property type="entry name" value="Transketolase_BS"/>
</dbReference>
<feature type="binding site" evidence="10">
    <location>
        <begin position="113"/>
        <end position="115"/>
    </location>
    <ligand>
        <name>thiamine diphosphate</name>
        <dbReference type="ChEBI" id="CHEBI:58937"/>
    </ligand>
</feature>
<dbReference type="Pfam" id="PF02779">
    <property type="entry name" value="Transket_pyr"/>
    <property type="match status" value="1"/>
</dbReference>
<dbReference type="Pfam" id="PF13292">
    <property type="entry name" value="DXP_synthase_N"/>
    <property type="match status" value="1"/>
</dbReference>
<feature type="binding site" evidence="10">
    <location>
        <position position="144"/>
    </location>
    <ligand>
        <name>Mg(2+)</name>
        <dbReference type="ChEBI" id="CHEBI:18420"/>
    </ligand>
</feature>
<keyword evidence="5 10" id="KW-0479">Metal-binding</keyword>
<dbReference type="FunFam" id="3.40.50.920:FF:000002">
    <property type="entry name" value="1-deoxy-D-xylulose-5-phosphate synthase"/>
    <property type="match status" value="1"/>
</dbReference>
<dbReference type="PANTHER" id="PTHR43322">
    <property type="entry name" value="1-D-DEOXYXYLULOSE 5-PHOSPHATE SYNTHASE-RELATED"/>
    <property type="match status" value="1"/>
</dbReference>
<feature type="binding site" evidence="10">
    <location>
        <position position="72"/>
    </location>
    <ligand>
        <name>thiamine diphosphate</name>
        <dbReference type="ChEBI" id="CHEBI:58937"/>
    </ligand>
</feature>
<feature type="binding site" evidence="10">
    <location>
        <begin position="145"/>
        <end position="146"/>
    </location>
    <ligand>
        <name>thiamine diphosphate</name>
        <dbReference type="ChEBI" id="CHEBI:58937"/>
    </ligand>
</feature>
<evidence type="ECO:0000256" key="1">
    <source>
        <dbReference type="ARBA" id="ARBA00004980"/>
    </source>
</evidence>
<protein>
    <recommendedName>
        <fullName evidence="10">1-deoxy-D-xylulose-5-phosphate synthase</fullName>
        <ecNumber evidence="10">2.2.1.7</ecNumber>
    </recommendedName>
    <alternativeName>
        <fullName evidence="10">1-deoxyxylulose-5-phosphate synthase</fullName>
        <shortName evidence="10">DXP synthase</shortName>
        <shortName evidence="10">DXPS</shortName>
    </alternativeName>
</protein>
<organism evidence="12 13">
    <name type="scientific">Planifilum fulgidum</name>
    <dbReference type="NCBI Taxonomy" id="201973"/>
    <lineage>
        <taxon>Bacteria</taxon>
        <taxon>Bacillati</taxon>
        <taxon>Bacillota</taxon>
        <taxon>Bacilli</taxon>
        <taxon>Bacillales</taxon>
        <taxon>Thermoactinomycetaceae</taxon>
        <taxon>Planifilum</taxon>
    </lineage>
</organism>
<dbReference type="InterPro" id="IPR009014">
    <property type="entry name" value="Transketo_C/PFOR_II"/>
</dbReference>
<feature type="binding site" evidence="10">
    <location>
        <position position="366"/>
    </location>
    <ligand>
        <name>thiamine diphosphate</name>
        <dbReference type="ChEBI" id="CHEBI:58937"/>
    </ligand>
</feature>
<comment type="similarity">
    <text evidence="2 10">Belongs to the transketolase family. DXPS subfamily.</text>
</comment>
<evidence type="ECO:0000256" key="6">
    <source>
        <dbReference type="ARBA" id="ARBA00022842"/>
    </source>
</evidence>
<keyword evidence="6 10" id="KW-0460">Magnesium</keyword>
<evidence type="ECO:0000313" key="12">
    <source>
        <dbReference type="EMBL" id="SFF73782.1"/>
    </source>
</evidence>
<dbReference type="Proteomes" id="UP000198661">
    <property type="component" value="Unassembled WGS sequence"/>
</dbReference>
<dbReference type="STRING" id="201973.SAMN04488025_10422"/>
<dbReference type="PROSITE" id="PS00801">
    <property type="entry name" value="TRANSKETOLASE_1"/>
    <property type="match status" value="1"/>
</dbReference>
<keyword evidence="7 10" id="KW-0784">Thiamine biosynthesis</keyword>
<comment type="cofactor">
    <cofactor evidence="10">
        <name>thiamine diphosphate</name>
        <dbReference type="ChEBI" id="CHEBI:58937"/>
    </cofactor>
    <text evidence="10">Binds 1 thiamine pyrophosphate per subunit.</text>
</comment>
<dbReference type="UniPathway" id="UPA00064">
    <property type="reaction ID" value="UER00091"/>
</dbReference>
<dbReference type="RefSeq" id="WP_092035847.1">
    <property type="nucleotide sequence ID" value="NZ_FOOK01000004.1"/>
</dbReference>
<dbReference type="GO" id="GO:0030976">
    <property type="term" value="F:thiamine pyrophosphate binding"/>
    <property type="evidence" value="ECO:0007669"/>
    <property type="project" value="UniProtKB-UniRule"/>
</dbReference>
<evidence type="ECO:0000256" key="2">
    <source>
        <dbReference type="ARBA" id="ARBA00011081"/>
    </source>
</evidence>
<comment type="pathway">
    <text evidence="1 10">Metabolic intermediate biosynthesis; 1-deoxy-D-xylulose 5-phosphate biosynthesis; 1-deoxy-D-xylulose 5-phosphate from D-glyceraldehyde 3-phosphate and pyruvate: step 1/1.</text>
</comment>
<dbReference type="GO" id="GO:0005829">
    <property type="term" value="C:cytosol"/>
    <property type="evidence" value="ECO:0007669"/>
    <property type="project" value="TreeGrafter"/>
</dbReference>
<feature type="binding site" evidence="10">
    <location>
        <position position="173"/>
    </location>
    <ligand>
        <name>Mg(2+)</name>
        <dbReference type="ChEBI" id="CHEBI:18420"/>
    </ligand>
</feature>
<comment type="function">
    <text evidence="10">Catalyzes the acyloin condensation reaction between C atoms 2 and 3 of pyruvate and glyceraldehyde 3-phosphate to yield 1-deoxy-D-xylulose-5-phosphate (DXP).</text>
</comment>
<dbReference type="SMART" id="SM00861">
    <property type="entry name" value="Transket_pyr"/>
    <property type="match status" value="1"/>
</dbReference>
<dbReference type="EMBL" id="FOOK01000004">
    <property type="protein sequence ID" value="SFF73782.1"/>
    <property type="molecule type" value="Genomic_DNA"/>
</dbReference>
<feature type="binding site" evidence="10">
    <location>
        <position position="284"/>
    </location>
    <ligand>
        <name>thiamine diphosphate</name>
        <dbReference type="ChEBI" id="CHEBI:58937"/>
    </ligand>
</feature>
<keyword evidence="4 10" id="KW-0808">Transferase</keyword>
<dbReference type="InterPro" id="IPR033248">
    <property type="entry name" value="Transketolase_C"/>
</dbReference>
<dbReference type="CDD" id="cd02007">
    <property type="entry name" value="TPP_DXS"/>
    <property type="match status" value="1"/>
</dbReference>
<keyword evidence="8 10" id="KW-0786">Thiamine pyrophosphate</keyword>
<dbReference type="NCBIfam" id="NF003933">
    <property type="entry name" value="PRK05444.2-2"/>
    <property type="match status" value="1"/>
</dbReference>
<dbReference type="FunFam" id="3.40.50.970:FF:000030">
    <property type="entry name" value="1-deoxy-D-xylulose-5-phosphate synthase"/>
    <property type="match status" value="1"/>
</dbReference>
<accession>A0A1I2L381</accession>
<sequence length="629" mass="69537">MLLEKINSPEQLKQLPVEELPRLAEEIRRFLIESLSVTGGHLSSNLGVVELTLALHYFFDSPRDKILWDVGHQAYTHKILTGRREAFPTLRQYQGLSGFPKREESEHDVWETGHSSTSLSAAMGMAAARDLKGEDYKVIAVIGDGALTGGMALEALNHIGNEKKDIIVVLNDNEMSISPNVGALHNYLGRLRTHRHYHKVKKDVELLLKKIPTVGEPFARALERVKDSLKYLVVSGVLFEKLGFTYLGPVDGHKIDELMECLRQASQTPGPVLVHAVTVKGKGYKPAEEDSVTYHGPGPYKIESGAFIKKPAKGPNYAKVFGDALVRLAERDPRIVAITPAMLEGSKLTGFAERFPDRCFDVGIAEQHAATFAAGLATQGMKPVLAIYSTFLQRAYDQVIHDIARQNLNVVLAVDRAGLVGADGETHQGVFDIAFLRCVPNMVVMMPKDENELQHMLYTALQYDEGPVAVRFPRGNGLGVPMDEEFRALPIGRAEVIREGSDIALLAFGNMVPLAERAAEQMVREGFSPRVINARFAKPLDEALLLQIAEEGIPVLTLEEGSLIGGFGSAVLEFYAEQGFHDMVVERLAIPDRFIEHGSVEQLRREIGLTVEQIVQKGCSMMPRKRRRA</sequence>
<comment type="subunit">
    <text evidence="3 10">Homodimer.</text>
</comment>
<evidence type="ECO:0000256" key="10">
    <source>
        <dbReference type="HAMAP-Rule" id="MF_00315"/>
    </source>
</evidence>
<comment type="catalytic activity">
    <reaction evidence="10">
        <text>D-glyceraldehyde 3-phosphate + pyruvate + H(+) = 1-deoxy-D-xylulose 5-phosphate + CO2</text>
        <dbReference type="Rhea" id="RHEA:12605"/>
        <dbReference type="ChEBI" id="CHEBI:15361"/>
        <dbReference type="ChEBI" id="CHEBI:15378"/>
        <dbReference type="ChEBI" id="CHEBI:16526"/>
        <dbReference type="ChEBI" id="CHEBI:57792"/>
        <dbReference type="ChEBI" id="CHEBI:59776"/>
        <dbReference type="EC" id="2.2.1.7"/>
    </reaction>
</comment>
<keyword evidence="13" id="KW-1185">Reference proteome</keyword>